<dbReference type="SUPFAM" id="SSF102405">
    <property type="entry name" value="MCP/YpsA-like"/>
    <property type="match status" value="1"/>
</dbReference>
<dbReference type="RefSeq" id="WP_367886256.1">
    <property type="nucleotide sequence ID" value="NZ_CP130612.1"/>
</dbReference>
<dbReference type="InterPro" id="IPR031100">
    <property type="entry name" value="LOG_fam"/>
</dbReference>
<organism evidence="6">
    <name type="scientific">Pseudogemmatithrix spongiicola</name>
    <dbReference type="NCBI Taxonomy" id="3062599"/>
    <lineage>
        <taxon>Bacteria</taxon>
        <taxon>Pseudomonadati</taxon>
        <taxon>Gemmatimonadota</taxon>
        <taxon>Gemmatimonadia</taxon>
        <taxon>Gemmatimonadales</taxon>
        <taxon>Gemmatimonadaceae</taxon>
        <taxon>Pseudogemmatithrix</taxon>
    </lineage>
</organism>
<dbReference type="GO" id="GO:0008714">
    <property type="term" value="F:AMP nucleosidase activity"/>
    <property type="evidence" value="ECO:0007669"/>
    <property type="project" value="UniProtKB-EC"/>
</dbReference>
<keyword evidence="5" id="KW-1133">Transmembrane helix</keyword>
<dbReference type="InterPro" id="IPR052341">
    <property type="entry name" value="LOG_family_nucleotidases"/>
</dbReference>
<evidence type="ECO:0000313" key="8">
    <source>
        <dbReference type="Proteomes" id="UP001229955"/>
    </source>
</evidence>
<evidence type="ECO:0000313" key="7">
    <source>
        <dbReference type="EMBL" id="WKW16306.1"/>
    </source>
</evidence>
<accession>A0AA49JWX5</accession>
<dbReference type="PANTHER" id="PTHR43393:SF2">
    <property type="entry name" value="CYTOKININ RIBOSIDE 5'-MONOPHOSPHATE PHOSPHORIBOHYDROLASE"/>
    <property type="match status" value="1"/>
</dbReference>
<dbReference type="KEGG" id="pspc:Strain318_002718"/>
<evidence type="ECO:0000256" key="4">
    <source>
        <dbReference type="SAM" id="MobiDB-lite"/>
    </source>
</evidence>
<keyword evidence="5" id="KW-0472">Membrane</keyword>
<feature type="region of interest" description="Disordered" evidence="4">
    <location>
        <begin position="1"/>
        <end position="43"/>
    </location>
</feature>
<dbReference type="Gene3D" id="3.40.50.450">
    <property type="match status" value="1"/>
</dbReference>
<proteinExistence type="predicted"/>
<keyword evidence="8" id="KW-1185">Reference proteome</keyword>
<evidence type="ECO:0000256" key="2">
    <source>
        <dbReference type="ARBA" id="ARBA00011985"/>
    </source>
</evidence>
<accession>A0AA49K245</accession>
<name>A0AA49JWX5_9BACT</name>
<evidence type="ECO:0000256" key="5">
    <source>
        <dbReference type="SAM" id="Phobius"/>
    </source>
</evidence>
<feature type="transmembrane region" description="Helical" evidence="5">
    <location>
        <begin position="216"/>
        <end position="233"/>
    </location>
</feature>
<dbReference type="EMBL" id="CP130613">
    <property type="protein sequence ID" value="WKW16306.1"/>
    <property type="molecule type" value="Genomic_DNA"/>
</dbReference>
<feature type="compositionally biased region" description="Low complexity" evidence="4">
    <location>
        <begin position="1"/>
        <end position="15"/>
    </location>
</feature>
<feature type="transmembrane region" description="Helical" evidence="5">
    <location>
        <begin position="248"/>
        <end position="268"/>
    </location>
</feature>
<dbReference type="PANTHER" id="PTHR43393">
    <property type="entry name" value="CYTOKININ RIBOSIDE 5'-MONOPHOSPHATE PHOSPHORIBOHYDROLASE"/>
    <property type="match status" value="1"/>
</dbReference>
<dbReference type="InterPro" id="IPR005269">
    <property type="entry name" value="LOG"/>
</dbReference>
<evidence type="ECO:0000313" key="6">
    <source>
        <dbReference type="EMBL" id="WKW13399.1"/>
    </source>
</evidence>
<keyword evidence="5" id="KW-0812">Transmembrane</keyword>
<dbReference type="Pfam" id="PF03641">
    <property type="entry name" value="Lysine_decarbox"/>
    <property type="match status" value="1"/>
</dbReference>
<reference evidence="6" key="1">
    <citation type="submission" date="2023-07" db="EMBL/GenBank/DDBJ databases">
        <authorList>
            <person name="Haufschild T."/>
            <person name="Kallscheuer N."/>
            <person name="Hammer J."/>
            <person name="Kohn T."/>
            <person name="Kabuu M."/>
            <person name="Jogler M."/>
            <person name="Wohfarth N."/>
            <person name="Heuer A."/>
            <person name="Rohde M."/>
            <person name="van Teeseling M.C.F."/>
            <person name="Jogler C."/>
        </authorList>
    </citation>
    <scope>NUCLEOTIDE SEQUENCE</scope>
    <source>
        <strain evidence="6">Strain 138</strain>
        <strain evidence="7">Strain 318</strain>
    </source>
</reference>
<gene>
    <name evidence="6" type="ORF">Strain138_002718</name>
    <name evidence="7" type="ORF">Strain318_002718</name>
</gene>
<evidence type="ECO:0000256" key="3">
    <source>
        <dbReference type="ARBA" id="ARBA00031983"/>
    </source>
</evidence>
<dbReference type="EMBL" id="CP130612">
    <property type="protein sequence ID" value="WKW13399.1"/>
    <property type="molecule type" value="Genomic_DNA"/>
</dbReference>
<dbReference type="NCBIfam" id="TIGR00730">
    <property type="entry name" value="Rossman fold protein, TIGR00730 family"/>
    <property type="match status" value="1"/>
</dbReference>
<feature type="compositionally biased region" description="Basic and acidic residues" evidence="4">
    <location>
        <begin position="27"/>
        <end position="38"/>
    </location>
</feature>
<sequence length="321" mass="34985">MAAKKTPKSTSPAKATKPKPARTASGKKADPARLDAAARESLQGLKDRMDEGMRASGQFPVMKDEVLPRAATDDSIGDFSWALTEDAKLLQYGGPKSDFRTTDPWRVMRIQAEFVEGFDKLAGIEKGVSIFGSARTHPDDPQYLAAVEVARILGTQGFSILTGAGPGIMEAANKGAKLAGAPSFGCNIELPFEQGANPYVDTLVSFRYFAVRKTMFIKYSSAFIIFPGGFGTFDEMFEALTLIQTGKISQFPVVLFGTHYWAGLVRWIRSRVLAERKISPGDMDLMVVTDDPAEAARVVEEAYQLQLKTARKRAREANGEG</sequence>
<dbReference type="AlphaFoldDB" id="A0AA49JWX5"/>
<dbReference type="GO" id="GO:0009691">
    <property type="term" value="P:cytokinin biosynthetic process"/>
    <property type="evidence" value="ECO:0007669"/>
    <property type="project" value="InterPro"/>
</dbReference>
<dbReference type="GO" id="GO:0005829">
    <property type="term" value="C:cytosol"/>
    <property type="evidence" value="ECO:0007669"/>
    <property type="project" value="TreeGrafter"/>
</dbReference>
<dbReference type="EC" id="3.2.2.4" evidence="2"/>
<evidence type="ECO:0000256" key="1">
    <source>
        <dbReference type="ARBA" id="ARBA00000274"/>
    </source>
</evidence>
<dbReference type="Proteomes" id="UP001229955">
    <property type="component" value="Chromosome"/>
</dbReference>
<comment type="catalytic activity">
    <reaction evidence="1">
        <text>AMP + H2O = D-ribose 5-phosphate + adenine</text>
        <dbReference type="Rhea" id="RHEA:20129"/>
        <dbReference type="ChEBI" id="CHEBI:15377"/>
        <dbReference type="ChEBI" id="CHEBI:16708"/>
        <dbReference type="ChEBI" id="CHEBI:78346"/>
        <dbReference type="ChEBI" id="CHEBI:456215"/>
        <dbReference type="EC" id="3.2.2.4"/>
    </reaction>
</comment>
<protein>
    <recommendedName>
        <fullName evidence="3">AMP nucleosidase</fullName>
        <ecNumber evidence="2">3.2.2.4</ecNumber>
    </recommendedName>
    <alternativeName>
        <fullName evidence="3">AMP nucleosidase</fullName>
    </alternativeName>
</protein>